<dbReference type="AlphaFoldDB" id="M5RZ92"/>
<evidence type="ECO:0000256" key="1">
    <source>
        <dbReference type="ARBA" id="ARBA00004651"/>
    </source>
</evidence>
<name>M5RZ92_9BACT</name>
<evidence type="ECO:0000256" key="5">
    <source>
        <dbReference type="ARBA" id="ARBA00022989"/>
    </source>
</evidence>
<dbReference type="EMBL" id="ANOG01000547">
    <property type="protein sequence ID" value="EMI19239.1"/>
    <property type="molecule type" value="Genomic_DNA"/>
</dbReference>
<evidence type="ECO:0000256" key="3">
    <source>
        <dbReference type="ARBA" id="ARBA00022475"/>
    </source>
</evidence>
<organism evidence="8 9">
    <name type="scientific">Rhodopirellula maiorica SM1</name>
    <dbReference type="NCBI Taxonomy" id="1265738"/>
    <lineage>
        <taxon>Bacteria</taxon>
        <taxon>Pseudomonadati</taxon>
        <taxon>Planctomycetota</taxon>
        <taxon>Planctomycetia</taxon>
        <taxon>Pirellulales</taxon>
        <taxon>Pirellulaceae</taxon>
        <taxon>Novipirellula</taxon>
    </lineage>
</organism>
<feature type="transmembrane region" description="Helical" evidence="7">
    <location>
        <begin position="28"/>
        <end position="50"/>
    </location>
</feature>
<sequence length="92" mass="9699">MLGIQMSMQSLLLITAQAAESSMNLLGVHLIAAILFAIVGILVLFASLWIMEKLTPFSIVKEIEEDHNQALATIVGAIVLGISVIIAAAILG</sequence>
<dbReference type="InterPro" id="IPR007140">
    <property type="entry name" value="DUF350"/>
</dbReference>
<accession>M5RZ92</accession>
<comment type="similarity">
    <text evidence="2">Belongs to the UPF0719 family.</text>
</comment>
<keyword evidence="4 7" id="KW-0812">Transmembrane</keyword>
<evidence type="ECO:0000256" key="6">
    <source>
        <dbReference type="ARBA" id="ARBA00023136"/>
    </source>
</evidence>
<proteinExistence type="inferred from homology"/>
<keyword evidence="9" id="KW-1185">Reference proteome</keyword>
<evidence type="ECO:0000313" key="8">
    <source>
        <dbReference type="EMBL" id="EMI19239.1"/>
    </source>
</evidence>
<keyword evidence="6 7" id="KW-0472">Membrane</keyword>
<dbReference type="Proteomes" id="UP000011991">
    <property type="component" value="Unassembled WGS sequence"/>
</dbReference>
<evidence type="ECO:0000256" key="4">
    <source>
        <dbReference type="ARBA" id="ARBA00022692"/>
    </source>
</evidence>
<gene>
    <name evidence="8" type="ORF">RMSM_03833</name>
</gene>
<dbReference type="GO" id="GO:0005886">
    <property type="term" value="C:plasma membrane"/>
    <property type="evidence" value="ECO:0007669"/>
    <property type="project" value="UniProtKB-SubCell"/>
</dbReference>
<evidence type="ECO:0000256" key="7">
    <source>
        <dbReference type="SAM" id="Phobius"/>
    </source>
</evidence>
<dbReference type="PATRIC" id="fig|1265738.3.peg.3841"/>
<feature type="transmembrane region" description="Helical" evidence="7">
    <location>
        <begin position="70"/>
        <end position="91"/>
    </location>
</feature>
<evidence type="ECO:0000313" key="9">
    <source>
        <dbReference type="Proteomes" id="UP000011991"/>
    </source>
</evidence>
<evidence type="ECO:0000256" key="2">
    <source>
        <dbReference type="ARBA" id="ARBA00005779"/>
    </source>
</evidence>
<protein>
    <submittedName>
        <fullName evidence="8">Putative membrane protein</fullName>
    </submittedName>
</protein>
<keyword evidence="3" id="KW-1003">Cell membrane</keyword>
<comment type="subcellular location">
    <subcellularLocation>
        <location evidence="1">Cell membrane</location>
        <topology evidence="1">Multi-pass membrane protein</topology>
    </subcellularLocation>
</comment>
<dbReference type="Pfam" id="PF03994">
    <property type="entry name" value="DUF350"/>
    <property type="match status" value="1"/>
</dbReference>
<dbReference type="RefSeq" id="WP_008699052.1">
    <property type="nucleotide sequence ID" value="NZ_ANOG01000547.1"/>
</dbReference>
<reference evidence="8 9" key="1">
    <citation type="journal article" date="2013" name="Mar. Genomics">
        <title>Expression of sulfatases in Rhodopirellula baltica and the diversity of sulfatases in the genus Rhodopirellula.</title>
        <authorList>
            <person name="Wegner C.E."/>
            <person name="Richter-Heitmann T."/>
            <person name="Klindworth A."/>
            <person name="Klockow C."/>
            <person name="Richter M."/>
            <person name="Achstetter T."/>
            <person name="Glockner F.O."/>
            <person name="Harder J."/>
        </authorList>
    </citation>
    <scope>NUCLEOTIDE SEQUENCE [LARGE SCALE GENOMIC DNA]</scope>
    <source>
        <strain evidence="8 9">SM1</strain>
    </source>
</reference>
<keyword evidence="5 7" id="KW-1133">Transmembrane helix</keyword>
<comment type="caution">
    <text evidence="8">The sequence shown here is derived from an EMBL/GenBank/DDBJ whole genome shotgun (WGS) entry which is preliminary data.</text>
</comment>